<feature type="domain" description="Autotransporter" evidence="2">
    <location>
        <begin position="196"/>
        <end position="456"/>
    </location>
</feature>
<feature type="signal peptide" evidence="1">
    <location>
        <begin position="1"/>
        <end position="29"/>
    </location>
</feature>
<name>A0A2P4EV04_9GAMM</name>
<proteinExistence type="predicted"/>
<dbReference type="Pfam" id="PF03797">
    <property type="entry name" value="Autotransporter"/>
    <property type="match status" value="1"/>
</dbReference>
<feature type="chain" id="PRO_5015169792" description="Autotransporter domain-containing protein" evidence="1">
    <location>
        <begin position="30"/>
        <end position="456"/>
    </location>
</feature>
<dbReference type="InterPro" id="IPR005546">
    <property type="entry name" value="Autotransporte_beta"/>
</dbReference>
<dbReference type="SMART" id="SM00869">
    <property type="entry name" value="Autotransporter"/>
    <property type="match status" value="1"/>
</dbReference>
<protein>
    <recommendedName>
        <fullName evidence="2">Autotransporter domain-containing protein</fullName>
    </recommendedName>
</protein>
<dbReference type="NCBIfam" id="TIGR01414">
    <property type="entry name" value="autotrans_barl"/>
    <property type="match status" value="1"/>
</dbReference>
<dbReference type="OrthoDB" id="5760545at2"/>
<dbReference type="EMBL" id="PPSK01000008">
    <property type="protein sequence ID" value="POB03409.1"/>
    <property type="molecule type" value="Genomic_DNA"/>
</dbReference>
<dbReference type="AlphaFoldDB" id="A0A2P4EV04"/>
<organism evidence="3 4">
    <name type="scientific">Halopseudomonas oceani</name>
    <dbReference type="NCBI Taxonomy" id="1708783"/>
    <lineage>
        <taxon>Bacteria</taxon>
        <taxon>Pseudomonadati</taxon>
        <taxon>Pseudomonadota</taxon>
        <taxon>Gammaproteobacteria</taxon>
        <taxon>Pseudomonadales</taxon>
        <taxon>Pseudomonadaceae</taxon>
        <taxon>Halopseudomonas</taxon>
    </lineage>
</organism>
<accession>A0A2P4EV04</accession>
<dbReference type="SUPFAM" id="SSF103515">
    <property type="entry name" value="Autotransporter"/>
    <property type="match status" value="1"/>
</dbReference>
<dbReference type="PROSITE" id="PS51208">
    <property type="entry name" value="AUTOTRANSPORTER"/>
    <property type="match status" value="1"/>
</dbReference>
<keyword evidence="4" id="KW-1185">Reference proteome</keyword>
<dbReference type="RefSeq" id="WP_104738350.1">
    <property type="nucleotide sequence ID" value="NZ_BMHR01000005.1"/>
</dbReference>
<dbReference type="Gene3D" id="2.40.128.130">
    <property type="entry name" value="Autotransporter beta-domain"/>
    <property type="match status" value="1"/>
</dbReference>
<evidence type="ECO:0000313" key="3">
    <source>
        <dbReference type="EMBL" id="POB03409.1"/>
    </source>
</evidence>
<dbReference type="GO" id="GO:0019867">
    <property type="term" value="C:outer membrane"/>
    <property type="evidence" value="ECO:0007669"/>
    <property type="project" value="InterPro"/>
</dbReference>
<evidence type="ECO:0000256" key="1">
    <source>
        <dbReference type="SAM" id="SignalP"/>
    </source>
</evidence>
<evidence type="ECO:0000259" key="2">
    <source>
        <dbReference type="PROSITE" id="PS51208"/>
    </source>
</evidence>
<evidence type="ECO:0000313" key="4">
    <source>
        <dbReference type="Proteomes" id="UP000243451"/>
    </source>
</evidence>
<keyword evidence="1" id="KW-0732">Signal</keyword>
<comment type="caution">
    <text evidence="3">The sequence shown here is derived from an EMBL/GenBank/DDBJ whole genome shotgun (WGS) entry which is preliminary data.</text>
</comment>
<dbReference type="InterPro" id="IPR006315">
    <property type="entry name" value="OM_autotransptr_brl_dom"/>
</dbReference>
<sequence>MLNTRALRLRSAISAALLCTGGFALNASAATASYSGNLNAPDGSWNRPFADGSCCSGLGPVTYNAQPFYVGTDGSYSLESSQTYDGYLFVYQGSFDPADQVANFVAGDDDGNGGVTTSNIDNINLTAGTRYIIVDTGFAAGDAGTYTTTITGPGVIYLATLPLVSADVLLGDLSISSNKALARVLTQRLSSLREASWIPQHGFFLQTSHDEHDVDSDAYQAGYHSRSNRITAGLDHKLTPSLVLGAALSYEDGDSNVDASSDQITRTATSLSAFGSYQLTERLHGQGILSYTRADYDLDTNADADTSADELSLLLGLGYHNQLGAVSLDPFARAQYVYSDIDGYRYNNGSEVSQQRARSLRSMFGLDTSMQIKTGAAVLTPRASLAWEHEYKDEARHLYVANNRLQTSNPDRDYFTASIGIEAAFSEELTAYANYSTSIDSVDSYGSAVAGVQLRF</sequence>
<gene>
    <name evidence="3" type="ORF">C1949_10035</name>
</gene>
<dbReference type="Proteomes" id="UP000243451">
    <property type="component" value="Unassembled WGS sequence"/>
</dbReference>
<dbReference type="InterPro" id="IPR036709">
    <property type="entry name" value="Autotransporte_beta_dom_sf"/>
</dbReference>
<reference evidence="3 4" key="1">
    <citation type="submission" date="2018-01" db="EMBL/GenBank/DDBJ databases">
        <title>Draft genome of the type strain Pseudomonas oceani DSM 100277 isolated from the deep water in Okinawa trough, northwestern Pacific Ocean.</title>
        <authorList>
            <person name="Gomila M."/>
            <person name="Mulet M."/>
            <person name="Garcia-Valdes E."/>
            <person name="Lalucat J."/>
        </authorList>
    </citation>
    <scope>NUCLEOTIDE SEQUENCE [LARGE SCALE GENOMIC DNA]</scope>
    <source>
        <strain evidence="3 4">DSM 100277</strain>
    </source>
</reference>